<reference evidence="2" key="1">
    <citation type="journal article" date="2021" name="Proc. Natl. Acad. Sci. U.S.A.">
        <title>Three genomes in the algal genus Volvox reveal the fate of a haploid sex-determining region after a transition to homothallism.</title>
        <authorList>
            <person name="Yamamoto K."/>
            <person name="Hamaji T."/>
            <person name="Kawai-Toyooka H."/>
            <person name="Matsuzaki R."/>
            <person name="Takahashi F."/>
            <person name="Nishimura Y."/>
            <person name="Kawachi M."/>
            <person name="Noguchi H."/>
            <person name="Minakuchi Y."/>
            <person name="Umen J.G."/>
            <person name="Toyoda A."/>
            <person name="Nozaki H."/>
        </authorList>
    </citation>
    <scope>NUCLEOTIDE SEQUENCE</scope>
    <source>
        <strain evidence="2">NIES-3786</strain>
    </source>
</reference>
<gene>
    <name evidence="2" type="ORF">Vretifemale_5758</name>
</gene>
<protein>
    <submittedName>
        <fullName evidence="2">Uncharacterized protein</fullName>
    </submittedName>
</protein>
<feature type="non-terminal residue" evidence="2">
    <location>
        <position position="1"/>
    </location>
</feature>
<feature type="compositionally biased region" description="Low complexity" evidence="1">
    <location>
        <begin position="473"/>
        <end position="483"/>
    </location>
</feature>
<organism evidence="2 3">
    <name type="scientific">Volvox reticuliferus</name>
    <dbReference type="NCBI Taxonomy" id="1737510"/>
    <lineage>
        <taxon>Eukaryota</taxon>
        <taxon>Viridiplantae</taxon>
        <taxon>Chlorophyta</taxon>
        <taxon>core chlorophytes</taxon>
        <taxon>Chlorophyceae</taxon>
        <taxon>CS clade</taxon>
        <taxon>Chlamydomonadales</taxon>
        <taxon>Volvocaceae</taxon>
        <taxon>Volvox</taxon>
    </lineage>
</organism>
<feature type="region of interest" description="Disordered" evidence="1">
    <location>
        <begin position="341"/>
        <end position="483"/>
    </location>
</feature>
<feature type="compositionally biased region" description="Low complexity" evidence="1">
    <location>
        <begin position="156"/>
        <end position="167"/>
    </location>
</feature>
<feature type="compositionally biased region" description="Polar residues" evidence="1">
    <location>
        <begin position="582"/>
        <end position="591"/>
    </location>
</feature>
<comment type="caution">
    <text evidence="2">The sequence shown here is derived from an EMBL/GenBank/DDBJ whole genome shotgun (WGS) entry which is preliminary data.</text>
</comment>
<feature type="region of interest" description="Disordered" evidence="1">
    <location>
        <begin position="741"/>
        <end position="762"/>
    </location>
</feature>
<feature type="compositionally biased region" description="Acidic residues" evidence="1">
    <location>
        <begin position="22"/>
        <end position="34"/>
    </location>
</feature>
<evidence type="ECO:0000313" key="3">
    <source>
        <dbReference type="Proteomes" id="UP000747110"/>
    </source>
</evidence>
<proteinExistence type="predicted"/>
<sequence>KAAGEDAEFAVLCADSAIVQHDDDDDDGSQEADAEVPYSGSMILFEDEETEEGEVYGEGSGGEAKEGEDGGGEGESSVKIVDFAGGEYEDQRRSSTVVLPPPPMLDDVVTVWPPPPAAAATSPSLTRAQPNIAVNADADADVAAGGTPNVPLSQMTSRRTTLNTASRATANAAAGAAEPAVNDSSAAAADAAADADAGEACVSVPLCGHALVPAVAHLLLEEFAEQVLTSDIGFTSAANPVRLHRSLVALQASPLELRYMACHTVLLGDPRLSDLVPHFVTSVTAGGGAAATSTGPGTAHAWSSAAAAACTSAAGGGGGGSGDPGHKCHILSAAGGGGGSHSRRASLWSLNGGGGGGGGTVTVNVVSGTHSRTGSSVNVPSGGAPPPPPLPPAAAVPRADSGGGGMRFFSLFNNSRETNGSTGAGGGGASAPNSPQLAVAPMGEPGEAAEAPTRSVAGMPPRPPPQQKRRRSSSLGSSSVAGSGTAIAKASELPSAQSCPAAAATAAAAAANGVTSSVASCLSTPELLGGCEEGHVATGLRGPPHPGSAAAAVLVRLTESSCQAAPSDAAVSQPHVEIQTPATTSLPSISPSLFPCPSPPRSIAASPQRKPEQTPTGTHTDHSAQSTLQLRILVAPVGGAGVITHVGGCNGGGDAASALPPAHSQLAGHRWPFGKGHRRTRSQPVGVPAACNGGALVPPSPRSVPGGAENATPAAAVTAVTAASDRPATATGVTSMVGYHPERISESGGGGSSSKEAEAEDPAVEAAAAAAAAGALLVTPQRLAQLHAFTAAVQSVATALSKKQRMKEIMSRLLVKYGTCGSVCGEG</sequence>
<feature type="compositionally biased region" description="Low complexity" evidence="1">
    <location>
        <begin position="430"/>
        <end position="452"/>
    </location>
</feature>
<keyword evidence="3" id="KW-1185">Reference proteome</keyword>
<feature type="region of interest" description="Disordered" evidence="1">
    <location>
        <begin position="582"/>
        <end position="625"/>
    </location>
</feature>
<feature type="compositionally biased region" description="Pro residues" evidence="1">
    <location>
        <begin position="383"/>
        <end position="394"/>
    </location>
</feature>
<dbReference type="AlphaFoldDB" id="A0A8J4C762"/>
<evidence type="ECO:0000313" key="2">
    <source>
        <dbReference type="EMBL" id="GIL76016.1"/>
    </source>
</evidence>
<feature type="compositionally biased region" description="Low complexity" evidence="1">
    <location>
        <begin position="361"/>
        <end position="382"/>
    </location>
</feature>
<feature type="region of interest" description="Disordered" evidence="1">
    <location>
        <begin position="18"/>
        <end position="77"/>
    </location>
</feature>
<evidence type="ECO:0000256" key="1">
    <source>
        <dbReference type="SAM" id="MobiDB-lite"/>
    </source>
</evidence>
<dbReference type="Proteomes" id="UP000747110">
    <property type="component" value="Unassembled WGS sequence"/>
</dbReference>
<feature type="region of interest" description="Disordered" evidence="1">
    <location>
        <begin position="144"/>
        <end position="167"/>
    </location>
</feature>
<feature type="compositionally biased region" description="Acidic residues" evidence="1">
    <location>
        <begin position="45"/>
        <end position="55"/>
    </location>
</feature>
<feature type="compositionally biased region" description="Gly residues" evidence="1">
    <location>
        <begin position="351"/>
        <end position="360"/>
    </location>
</feature>
<dbReference type="EMBL" id="BNCP01000008">
    <property type="protein sequence ID" value="GIL76016.1"/>
    <property type="molecule type" value="Genomic_DNA"/>
</dbReference>
<accession>A0A8J4C762</accession>
<feature type="compositionally biased region" description="Polar residues" evidence="1">
    <location>
        <begin position="613"/>
        <end position="625"/>
    </location>
</feature>
<name>A0A8J4C762_9CHLO</name>